<evidence type="ECO:0000313" key="2">
    <source>
        <dbReference type="EMBL" id="EJF76583.1"/>
    </source>
</evidence>
<dbReference type="HOGENOM" id="CLU_134251_0_0_5"/>
<name>J0YPF0_9HYPH</name>
<evidence type="ECO:0000313" key="3">
    <source>
        <dbReference type="Proteomes" id="UP000008748"/>
    </source>
</evidence>
<proteinExistence type="predicted"/>
<keyword evidence="1" id="KW-0812">Transmembrane</keyword>
<evidence type="ECO:0000256" key="1">
    <source>
        <dbReference type="SAM" id="Phobius"/>
    </source>
</evidence>
<dbReference type="AlphaFoldDB" id="J0YPF0"/>
<feature type="transmembrane region" description="Helical" evidence="1">
    <location>
        <begin position="116"/>
        <end position="145"/>
    </location>
</feature>
<keyword evidence="3" id="KW-1185">Reference proteome</keyword>
<dbReference type="EMBL" id="AIMC01000018">
    <property type="protein sequence ID" value="EJF76583.1"/>
    <property type="molecule type" value="Genomic_DNA"/>
</dbReference>
<keyword evidence="1" id="KW-0472">Membrane</keyword>
<sequence>MTIENPQQGAIQNRVGVVSQGAFDKASKFFAFKEAMIFSIKDYVIVFCISCIVVVVVYSNFMKFFHGLSEEQLMEMLHKNFHGTFLENLKGLFLGQIAWDEIYKRELWNTASWESVWAFICLIPQMIFGTFQILFPIIFVFHFILHGALKDMIQQGEKSLE</sequence>
<feature type="transmembrane region" description="Helical" evidence="1">
    <location>
        <begin position="43"/>
        <end position="61"/>
    </location>
</feature>
<reference evidence="2 3" key="1">
    <citation type="submission" date="2012-03" db="EMBL/GenBank/DDBJ databases">
        <title>The Genome Sequence of Bartonella birtlesii LL-WM9.</title>
        <authorList>
            <consortium name="The Broad Institute Genome Sequencing Platform"/>
            <consortium name="The Broad Institute Genome Sequencing Center for Infectious Disease"/>
            <person name="Feldgarden M."/>
            <person name="Kirby J."/>
            <person name="Kosoy M."/>
            <person name="Birtles R."/>
            <person name="Probert W.S."/>
            <person name="Chiaraviglio L."/>
            <person name="Young S.K."/>
            <person name="Zeng Q."/>
            <person name="Gargeya S."/>
            <person name="Fitzgerald M."/>
            <person name="Haas B."/>
            <person name="Abouelleil A."/>
            <person name="Alvarado L."/>
            <person name="Arachchi H.M."/>
            <person name="Berlin A."/>
            <person name="Chapman S.B."/>
            <person name="Gearin G."/>
            <person name="Goldberg J."/>
            <person name="Griggs A."/>
            <person name="Gujja S."/>
            <person name="Hansen M."/>
            <person name="Heiman D."/>
            <person name="Howarth C."/>
            <person name="Larimer J."/>
            <person name="Lui A."/>
            <person name="MacDonald P.J.P."/>
            <person name="McCowen C."/>
            <person name="Montmayeur A."/>
            <person name="Murphy C."/>
            <person name="Neiman D."/>
            <person name="Pearson M."/>
            <person name="Priest M."/>
            <person name="Roberts A."/>
            <person name="Saif S."/>
            <person name="Shea T."/>
            <person name="Sisk P."/>
            <person name="Stolte C."/>
            <person name="Sykes S."/>
            <person name="Wortman J."/>
            <person name="Nusbaum C."/>
            <person name="Birren B."/>
        </authorList>
    </citation>
    <scope>NUCLEOTIDE SEQUENCE [LARGE SCALE GENOMIC DNA]</scope>
    <source>
        <strain evidence="2 3">LL-WM9</strain>
    </source>
</reference>
<protein>
    <submittedName>
        <fullName evidence="2">Uncharacterized protein</fullName>
    </submittedName>
</protein>
<keyword evidence="1" id="KW-1133">Transmembrane helix</keyword>
<dbReference type="PATRIC" id="fig|1094552.3.peg.916"/>
<dbReference type="Proteomes" id="UP000008748">
    <property type="component" value="Unassembled WGS sequence"/>
</dbReference>
<comment type="caution">
    <text evidence="2">The sequence shown here is derived from an EMBL/GenBank/DDBJ whole genome shotgun (WGS) entry which is preliminary data.</text>
</comment>
<organism evidence="2 3">
    <name type="scientific">Bartonella birtlesii LL-WM9</name>
    <dbReference type="NCBI Taxonomy" id="1094552"/>
    <lineage>
        <taxon>Bacteria</taxon>
        <taxon>Pseudomonadati</taxon>
        <taxon>Pseudomonadota</taxon>
        <taxon>Alphaproteobacteria</taxon>
        <taxon>Hyphomicrobiales</taxon>
        <taxon>Bartonellaceae</taxon>
        <taxon>Bartonella</taxon>
    </lineage>
</organism>
<gene>
    <name evidence="2" type="ORF">ME7_00840</name>
</gene>
<accession>J0YPF0</accession>